<dbReference type="eggNOG" id="ENOG5032C76">
    <property type="taxonomic scope" value="Bacteria"/>
</dbReference>
<dbReference type="InterPro" id="IPR041644">
    <property type="entry name" value="GNAT_C"/>
</dbReference>
<gene>
    <name evidence="3" type="ordered locus">ANT_09130</name>
</gene>
<evidence type="ECO:0000313" key="4">
    <source>
        <dbReference type="Proteomes" id="UP000008922"/>
    </source>
</evidence>
<feature type="domain" description="GNAT-like C-terminal" evidence="2">
    <location>
        <begin position="154"/>
        <end position="379"/>
    </location>
</feature>
<dbReference type="Pfam" id="PF18164">
    <property type="entry name" value="GNAT_C"/>
    <property type="match status" value="1"/>
</dbReference>
<sequence length="402" mass="46936">MMKRIEETLSEEDWWNAKNRLVWWQFLGLSEGAVQALEDMAHQIQRSSNLMESFLALHEQTAHRGEWHFDWSPLSFNPVIEAQLGDGTSLFYLLVYLNALPHTLQAYQRRGISMDTFAETMADIPFYIEWYAQKYGRWGFEHFPWIARHLSGRLISLGRLQFMLLPFPGKVLALRHRFHHQVILLADPDQPLRADGYAVGAGNPDLPVPTEEVWYPQRQENEDGWMGHPISPQGYALKVPAFFTRDTWEIALQHGDWVLDVHIPRGKNLNLEECRDSLQRAFAFFPGHFPENPFRGVYCHTWMFTPQLQHLLRPDSHILQFQREFYLYPHPGSAGFLLEFVFGSREYPGNDAPRDTSLRRAVLDWLSHGHELFDLPGVFLSSPQEWGEQTHRKGWLAFVTEQ</sequence>
<evidence type="ECO:0000259" key="1">
    <source>
        <dbReference type="Pfam" id="PF18082"/>
    </source>
</evidence>
<evidence type="ECO:0000259" key="2">
    <source>
        <dbReference type="Pfam" id="PF18164"/>
    </source>
</evidence>
<accession>E8N3D3</accession>
<dbReference type="STRING" id="926569.ANT_09130"/>
<name>E8N3D3_ANATU</name>
<evidence type="ECO:0000313" key="3">
    <source>
        <dbReference type="EMBL" id="BAJ62947.1"/>
    </source>
</evidence>
<dbReference type="HOGENOM" id="CLU_684502_0_0_0"/>
<dbReference type="OrthoDB" id="9786803at2"/>
<dbReference type="Pfam" id="PF18082">
    <property type="entry name" value="NAT_N"/>
    <property type="match status" value="1"/>
</dbReference>
<dbReference type="RefSeq" id="WP_013559339.1">
    <property type="nucleotide sequence ID" value="NC_014960.1"/>
</dbReference>
<proteinExistence type="predicted"/>
<dbReference type="Proteomes" id="UP000008922">
    <property type="component" value="Chromosome"/>
</dbReference>
<dbReference type="KEGG" id="atm:ANT_09130"/>
<organism evidence="3 4">
    <name type="scientific">Anaerolinea thermophila (strain DSM 14523 / JCM 11388 / NBRC 100420 / UNI-1)</name>
    <dbReference type="NCBI Taxonomy" id="926569"/>
    <lineage>
        <taxon>Bacteria</taxon>
        <taxon>Bacillati</taxon>
        <taxon>Chloroflexota</taxon>
        <taxon>Anaerolineae</taxon>
        <taxon>Anaerolineales</taxon>
        <taxon>Anaerolineaceae</taxon>
        <taxon>Anaerolinea</taxon>
    </lineage>
</organism>
<feature type="domain" description="N-acyltransferase N-terminal" evidence="1">
    <location>
        <begin position="27"/>
        <end position="152"/>
    </location>
</feature>
<dbReference type="Gene3D" id="3.40.630.120">
    <property type="match status" value="1"/>
</dbReference>
<dbReference type="InParanoid" id="E8N3D3"/>
<dbReference type="InterPro" id="IPR041273">
    <property type="entry name" value="NAT_N"/>
</dbReference>
<dbReference type="EMBL" id="AP012029">
    <property type="protein sequence ID" value="BAJ62947.1"/>
    <property type="molecule type" value="Genomic_DNA"/>
</dbReference>
<dbReference type="AlphaFoldDB" id="E8N3D3"/>
<reference evidence="3 4" key="1">
    <citation type="submission" date="2010-12" db="EMBL/GenBank/DDBJ databases">
        <title>Whole genome sequence of Anaerolinea thermophila UNI-1.</title>
        <authorList>
            <person name="Narita-Yamada S."/>
            <person name="Kishi E."/>
            <person name="Watanabe Y."/>
            <person name="Takasaki K."/>
            <person name="Ankai A."/>
            <person name="Oguchi A."/>
            <person name="Fukui S."/>
            <person name="Takahashi M."/>
            <person name="Yashiro I."/>
            <person name="Hosoyama A."/>
            <person name="Sekiguchi Y."/>
            <person name="Hanada S."/>
            <person name="Fujita N."/>
        </authorList>
    </citation>
    <scope>NUCLEOTIDE SEQUENCE [LARGE SCALE GENOMIC DNA]</scope>
    <source>
        <strain evidence="4">DSM 14523 / JCM 11388 / NBRC 100420 / UNI-1</strain>
    </source>
</reference>
<protein>
    <submittedName>
        <fullName evidence="3">Uncharacterized protein</fullName>
    </submittedName>
</protein>
<keyword evidence="4" id="KW-1185">Reference proteome</keyword>